<accession>A0A940DH36</accession>
<dbReference type="AlphaFoldDB" id="A0A940DH36"/>
<dbReference type="InterPro" id="IPR049718">
    <property type="entry name" value="AKO59007-like"/>
</dbReference>
<proteinExistence type="predicted"/>
<comment type="caution">
    <text evidence="1">The sequence shown here is derived from an EMBL/GenBank/DDBJ whole genome shotgun (WGS) entry which is preliminary data.</text>
</comment>
<gene>
    <name evidence="1" type="ORF">IAB16_06260</name>
</gene>
<evidence type="ECO:0000313" key="2">
    <source>
        <dbReference type="Proteomes" id="UP000727857"/>
    </source>
</evidence>
<dbReference type="NCBIfam" id="NF033394">
    <property type="entry name" value="capsid_maj_Podo"/>
    <property type="match status" value="1"/>
</dbReference>
<dbReference type="Proteomes" id="UP000727857">
    <property type="component" value="Unassembled WGS sequence"/>
</dbReference>
<name>A0A940DH36_9FIRM</name>
<sequence length="395" mass="43597">MLTIESVDQVLKSYYLDAICTQLNSGISPFYSAIEKTAALISGKDAIVPVELGISGGLGTTEEAGELPVSAAALRECLTVPLRNIYGVIDVSDKLLRANRDNASGLVSVLNTEIQMMIRSAQFNLNRMMWGNGDGLLGVIAERTEQTANPHEFKVEDARKLTAGMCIDIMRDNTPVYSNVRITDVDYINDIFTIEVISVAGHEDAAAGDKIYMQKSKGHEVNGVPYLFYNLSSDYYGLPKLYAPGIEPCVKDLNAELSLEAMQEFFDGISMRSAIPTNMIVCSLKTRRQYLNQLMLTRTNIDYLNLDGGFKTLAFNGVPVCGERFVEDGSMYYLNTDAFKLVQLCDWEWLQGDNGSILNQIDRKAVYTATLVKYANLVSTYPRAQGVMQGITDPA</sequence>
<protein>
    <submittedName>
        <fullName evidence="1">Phage major capsid protein</fullName>
    </submittedName>
</protein>
<dbReference type="EMBL" id="JADINF010000158">
    <property type="protein sequence ID" value="MBO8424606.1"/>
    <property type="molecule type" value="Genomic_DNA"/>
</dbReference>
<organism evidence="1 2">
    <name type="scientific">Candidatus Stercoripulliclostridium pullicola</name>
    <dbReference type="NCBI Taxonomy" id="2840953"/>
    <lineage>
        <taxon>Bacteria</taxon>
        <taxon>Bacillati</taxon>
        <taxon>Bacillota</taxon>
        <taxon>Clostridia</taxon>
        <taxon>Eubacteriales</taxon>
        <taxon>Candidatus Stercoripulliclostridium</taxon>
    </lineage>
</organism>
<reference evidence="1" key="1">
    <citation type="submission" date="2020-10" db="EMBL/GenBank/DDBJ databases">
        <authorList>
            <person name="Gilroy R."/>
        </authorList>
    </citation>
    <scope>NUCLEOTIDE SEQUENCE</scope>
    <source>
        <strain evidence="1">517</strain>
    </source>
</reference>
<reference evidence="1" key="2">
    <citation type="journal article" date="2021" name="PeerJ">
        <title>Extensive microbial diversity within the chicken gut microbiome revealed by metagenomics and culture.</title>
        <authorList>
            <person name="Gilroy R."/>
            <person name="Ravi A."/>
            <person name="Getino M."/>
            <person name="Pursley I."/>
            <person name="Horton D.L."/>
            <person name="Alikhan N.F."/>
            <person name="Baker D."/>
            <person name="Gharbi K."/>
            <person name="Hall N."/>
            <person name="Watson M."/>
            <person name="Adriaenssens E.M."/>
            <person name="Foster-Nyarko E."/>
            <person name="Jarju S."/>
            <person name="Secka A."/>
            <person name="Antonio M."/>
            <person name="Oren A."/>
            <person name="Chaudhuri R.R."/>
            <person name="La Ragione R."/>
            <person name="Hildebrand F."/>
            <person name="Pallen M.J."/>
        </authorList>
    </citation>
    <scope>NUCLEOTIDE SEQUENCE</scope>
    <source>
        <strain evidence="1">517</strain>
    </source>
</reference>
<evidence type="ECO:0000313" key="1">
    <source>
        <dbReference type="EMBL" id="MBO8424606.1"/>
    </source>
</evidence>